<dbReference type="OrthoDB" id="10271783at2759"/>
<comment type="caution">
    <text evidence="1">The sequence shown here is derived from an EMBL/GenBank/DDBJ whole genome shotgun (WGS) entry which is preliminary data.</text>
</comment>
<organism evidence="1 2">
    <name type="scientific">Trichonephila clavata</name>
    <name type="common">Joro spider</name>
    <name type="synonym">Nephila clavata</name>
    <dbReference type="NCBI Taxonomy" id="2740835"/>
    <lineage>
        <taxon>Eukaryota</taxon>
        <taxon>Metazoa</taxon>
        <taxon>Ecdysozoa</taxon>
        <taxon>Arthropoda</taxon>
        <taxon>Chelicerata</taxon>
        <taxon>Arachnida</taxon>
        <taxon>Araneae</taxon>
        <taxon>Araneomorphae</taxon>
        <taxon>Entelegynae</taxon>
        <taxon>Araneoidea</taxon>
        <taxon>Nephilidae</taxon>
        <taxon>Trichonephila</taxon>
    </lineage>
</organism>
<protein>
    <submittedName>
        <fullName evidence="1">Uncharacterized protein</fullName>
    </submittedName>
</protein>
<keyword evidence="2" id="KW-1185">Reference proteome</keyword>
<accession>A0A8X6GP11</accession>
<dbReference type="EMBL" id="BMAO01016053">
    <property type="protein sequence ID" value="GFR05945.1"/>
    <property type="molecule type" value="Genomic_DNA"/>
</dbReference>
<gene>
    <name evidence="1" type="ORF">TNCT_378231</name>
</gene>
<sequence>METSRRNKMKEDNNESSLCKCQILRLSFGFWKRLTSSQTLIRISNTRREEKAPTNGPSCQETGEVFDLSAFFKRYNTFWEKDPNRVTPVVRHIKRTHHEIRERSAVCILF</sequence>
<proteinExistence type="predicted"/>
<evidence type="ECO:0000313" key="1">
    <source>
        <dbReference type="EMBL" id="GFR05945.1"/>
    </source>
</evidence>
<dbReference type="Proteomes" id="UP000887116">
    <property type="component" value="Unassembled WGS sequence"/>
</dbReference>
<reference evidence="1" key="1">
    <citation type="submission" date="2020-07" db="EMBL/GenBank/DDBJ databases">
        <title>Multicomponent nature underlies the extraordinary mechanical properties of spider dragline silk.</title>
        <authorList>
            <person name="Kono N."/>
            <person name="Nakamura H."/>
            <person name="Mori M."/>
            <person name="Yoshida Y."/>
            <person name="Ohtoshi R."/>
            <person name="Malay A.D."/>
            <person name="Moran D.A.P."/>
            <person name="Tomita M."/>
            <person name="Numata K."/>
            <person name="Arakawa K."/>
        </authorList>
    </citation>
    <scope>NUCLEOTIDE SEQUENCE</scope>
</reference>
<name>A0A8X6GP11_TRICU</name>
<dbReference type="AlphaFoldDB" id="A0A8X6GP11"/>
<evidence type="ECO:0000313" key="2">
    <source>
        <dbReference type="Proteomes" id="UP000887116"/>
    </source>
</evidence>